<dbReference type="AlphaFoldDB" id="A0A162RS16"/>
<dbReference type="RefSeq" id="WP_068657581.1">
    <property type="nucleotide sequence ID" value="NZ_CP017770.1"/>
</dbReference>
<dbReference type="KEGG" id="pcx:LPB68_04230"/>
<protein>
    <submittedName>
        <fullName evidence="1">Uncharacterized protein</fullName>
    </submittedName>
</protein>
<dbReference type="Proteomes" id="UP000077134">
    <property type="component" value="Unassembled WGS sequence"/>
</dbReference>
<name>A0A162RS16_9BACL</name>
<accession>A0A162RS16</accession>
<evidence type="ECO:0000313" key="1">
    <source>
        <dbReference type="EMBL" id="OAB74347.1"/>
    </source>
</evidence>
<dbReference type="EMBL" id="LSFN01000014">
    <property type="protein sequence ID" value="OAB74347.1"/>
    <property type="molecule type" value="Genomic_DNA"/>
</dbReference>
<gene>
    <name evidence="1" type="ORF">PNBC_09730</name>
</gene>
<evidence type="ECO:0000313" key="2">
    <source>
        <dbReference type="Proteomes" id="UP000077134"/>
    </source>
</evidence>
<keyword evidence="2" id="KW-1185">Reference proteome</keyword>
<comment type="caution">
    <text evidence="1">The sequence shown here is derived from an EMBL/GenBank/DDBJ whole genome shotgun (WGS) entry which is preliminary data.</text>
</comment>
<reference evidence="1 2" key="1">
    <citation type="submission" date="2016-02" db="EMBL/GenBank/DDBJ databases">
        <title>Paenibacillus sp. LPB0068, isolated from Crassostrea gigas.</title>
        <authorList>
            <person name="Shin S.-K."/>
            <person name="Yi H."/>
        </authorList>
    </citation>
    <scope>NUCLEOTIDE SEQUENCE [LARGE SCALE GENOMIC DNA]</scope>
    <source>
        <strain evidence="1 2">LPB0068</strain>
    </source>
</reference>
<organism evidence="1 2">
    <name type="scientific">Paenibacillus crassostreae</name>
    <dbReference type="NCBI Taxonomy" id="1763538"/>
    <lineage>
        <taxon>Bacteria</taxon>
        <taxon>Bacillati</taxon>
        <taxon>Bacillota</taxon>
        <taxon>Bacilli</taxon>
        <taxon>Bacillales</taxon>
        <taxon>Paenibacillaceae</taxon>
        <taxon>Paenibacillus</taxon>
    </lineage>
</organism>
<dbReference type="OrthoDB" id="2651924at2"/>
<dbReference type="STRING" id="1763538.LPB68_04230"/>
<sequence>MRRVELTHPLVYGRNDISELKSASLKVQSVYNKAAAMLCRFMPQIICDNAISRSTTAPHKNAAHSGIFQKWIQSPKGWKCVGYEWQTDMDSNVLQNCMPNTKLQIMILQMVIWSQFEKISLFHPLLDQEVFYTGEELETISLYFVPTYMSTSPLIKRGKLIKKHNVDIPIYQEYISAPSLTIELDGISLPATWMTGVYLHQELFKGISPYIQDHNGRRTFKETFINQK</sequence>
<proteinExistence type="predicted"/>